<sequence>MTSFFQKRFRIRCIQAKIIPFFYRASANVESDDVTITTLITSNRFPYSPISVAIHVTSNNSSEYHALLDSIHALYTSSLNMARYVDVHLVMDSFDHFRSAIRGSKAVLDSLREGNSAFSLLSAVKVGRLAMFHASWEVGHNSTDYPRYYAAPPGQVYKVTKYQSAYEPYVILKKDGPPWCDERFVGYGGNKAACLFEMYLSGISFYVLSDHFIHPSKSSDERRFNKKIYAEFKEETCLRYFKHYHDLGITQHHTRVQHSD</sequence>
<evidence type="ECO:0000256" key="6">
    <source>
        <dbReference type="ARBA" id="ARBA00023180"/>
    </source>
</evidence>
<evidence type="ECO:0000256" key="4">
    <source>
        <dbReference type="ARBA" id="ARBA00022989"/>
    </source>
</evidence>
<keyword evidence="3" id="KW-0735">Signal-anchor</keyword>
<dbReference type="OrthoDB" id="411524at2759"/>
<reference evidence="7" key="1">
    <citation type="submission" date="2020-11" db="EMBL/GenBank/DDBJ databases">
        <authorList>
            <consortium name="DOE Joint Genome Institute"/>
            <person name="Ahrendt S."/>
            <person name="Riley R."/>
            <person name="Andreopoulos W."/>
            <person name="Labutti K."/>
            <person name="Pangilinan J."/>
            <person name="Ruiz-Duenas F.J."/>
            <person name="Barrasa J.M."/>
            <person name="Sanchez-Garcia M."/>
            <person name="Camarero S."/>
            <person name="Miyauchi S."/>
            <person name="Serrano A."/>
            <person name="Linde D."/>
            <person name="Babiker R."/>
            <person name="Drula E."/>
            <person name="Ayuso-Fernandez I."/>
            <person name="Pacheco R."/>
            <person name="Padilla G."/>
            <person name="Ferreira P."/>
            <person name="Barriuso J."/>
            <person name="Kellner H."/>
            <person name="Castanera R."/>
            <person name="Alfaro M."/>
            <person name="Ramirez L."/>
            <person name="Pisabarro A.G."/>
            <person name="Kuo A."/>
            <person name="Tritt A."/>
            <person name="Lipzen A."/>
            <person name="He G."/>
            <person name="Yan M."/>
            <person name="Ng V."/>
            <person name="Cullen D."/>
            <person name="Martin F."/>
            <person name="Rosso M.-N."/>
            <person name="Henrissat B."/>
            <person name="Hibbett D."/>
            <person name="Martinez A.T."/>
            <person name="Grigoriev I.V."/>
        </authorList>
    </citation>
    <scope>NUCLEOTIDE SEQUENCE</scope>
    <source>
        <strain evidence="7">AH 40177</strain>
    </source>
</reference>
<evidence type="ECO:0000313" key="7">
    <source>
        <dbReference type="EMBL" id="KAF9017152.1"/>
    </source>
</evidence>
<dbReference type="GO" id="GO:0035269">
    <property type="term" value="P:protein O-linked glycosylation via mannose"/>
    <property type="evidence" value="ECO:0007669"/>
    <property type="project" value="TreeGrafter"/>
</dbReference>
<organism evidence="7 8">
    <name type="scientific">Rhodocollybia butyracea</name>
    <dbReference type="NCBI Taxonomy" id="206335"/>
    <lineage>
        <taxon>Eukaryota</taxon>
        <taxon>Fungi</taxon>
        <taxon>Dikarya</taxon>
        <taxon>Basidiomycota</taxon>
        <taxon>Agaricomycotina</taxon>
        <taxon>Agaricomycetes</taxon>
        <taxon>Agaricomycetidae</taxon>
        <taxon>Agaricales</taxon>
        <taxon>Marasmiineae</taxon>
        <taxon>Omphalotaceae</taxon>
        <taxon>Rhodocollybia</taxon>
    </lineage>
</organism>
<keyword evidence="2" id="KW-0812">Transmembrane</keyword>
<evidence type="ECO:0000313" key="8">
    <source>
        <dbReference type="Proteomes" id="UP000772434"/>
    </source>
</evidence>
<keyword evidence="4" id="KW-1133">Transmembrane helix</keyword>
<dbReference type="GO" id="GO:0016020">
    <property type="term" value="C:membrane"/>
    <property type="evidence" value="ECO:0007669"/>
    <property type="project" value="UniProtKB-SubCell"/>
</dbReference>
<dbReference type="GO" id="GO:0015020">
    <property type="term" value="F:glucuronosyltransferase activity"/>
    <property type="evidence" value="ECO:0007669"/>
    <property type="project" value="TreeGrafter"/>
</dbReference>
<dbReference type="PANTHER" id="PTHR12270">
    <property type="entry name" value="GLYCOSYLTRANSFERASE-RELATED"/>
    <property type="match status" value="1"/>
</dbReference>
<dbReference type="EMBL" id="JADNRY010001388">
    <property type="protein sequence ID" value="KAF9017152.1"/>
    <property type="molecule type" value="Genomic_DNA"/>
</dbReference>
<keyword evidence="5" id="KW-0472">Membrane</keyword>
<dbReference type="GO" id="GO:0042285">
    <property type="term" value="F:xylosyltransferase activity"/>
    <property type="evidence" value="ECO:0007669"/>
    <property type="project" value="TreeGrafter"/>
</dbReference>
<evidence type="ECO:0000256" key="1">
    <source>
        <dbReference type="ARBA" id="ARBA00004606"/>
    </source>
</evidence>
<protein>
    <submittedName>
        <fullName evidence="7">Uncharacterized protein</fullName>
    </submittedName>
</protein>
<name>A0A9P5NZS4_9AGAR</name>
<comment type="subcellular location">
    <subcellularLocation>
        <location evidence="1">Membrane</location>
        <topology evidence="1">Single-pass type II membrane protein</topology>
    </subcellularLocation>
</comment>
<dbReference type="Pfam" id="PF13896">
    <property type="entry name" value="Glyco_transf_49"/>
    <property type="match status" value="1"/>
</dbReference>
<dbReference type="PANTHER" id="PTHR12270:SF25">
    <property type="entry name" value="GLYCOSYLTRANSFERASE-LIKE PROTEIN LARGE"/>
    <property type="match status" value="1"/>
</dbReference>
<proteinExistence type="predicted"/>
<keyword evidence="6" id="KW-0325">Glycoprotein</keyword>
<keyword evidence="8" id="KW-1185">Reference proteome</keyword>
<accession>A0A9P5NZS4</accession>
<dbReference type="AlphaFoldDB" id="A0A9P5NZS4"/>
<evidence type="ECO:0000256" key="5">
    <source>
        <dbReference type="ARBA" id="ARBA00023136"/>
    </source>
</evidence>
<gene>
    <name evidence="7" type="ORF">BDP27DRAFT_1396619</name>
</gene>
<dbReference type="Proteomes" id="UP000772434">
    <property type="component" value="Unassembled WGS sequence"/>
</dbReference>
<comment type="caution">
    <text evidence="7">The sequence shown here is derived from an EMBL/GenBank/DDBJ whole genome shotgun (WGS) entry which is preliminary data.</text>
</comment>
<evidence type="ECO:0000256" key="2">
    <source>
        <dbReference type="ARBA" id="ARBA00022692"/>
    </source>
</evidence>
<dbReference type="InterPro" id="IPR051292">
    <property type="entry name" value="Xyl/GlcA_transferase"/>
</dbReference>
<evidence type="ECO:0000256" key="3">
    <source>
        <dbReference type="ARBA" id="ARBA00022968"/>
    </source>
</evidence>